<dbReference type="InterPro" id="IPR023214">
    <property type="entry name" value="HAD_sf"/>
</dbReference>
<dbReference type="InterPro" id="IPR041492">
    <property type="entry name" value="HAD_2"/>
</dbReference>
<evidence type="ECO:0000256" key="3">
    <source>
        <dbReference type="ARBA" id="ARBA00022723"/>
    </source>
</evidence>
<dbReference type="SFLD" id="SFLDG01129">
    <property type="entry name" value="C1.5:_HAD__Beta-PGM__Phosphata"/>
    <property type="match status" value="1"/>
</dbReference>
<dbReference type="AlphaFoldDB" id="A0A1H7QZ67"/>
<comment type="cofactor">
    <cofactor evidence="1">
        <name>Mg(2+)</name>
        <dbReference type="ChEBI" id="CHEBI:18420"/>
    </cofactor>
</comment>
<dbReference type="Gene3D" id="1.10.150.240">
    <property type="entry name" value="Putative phosphatase, domain 2"/>
    <property type="match status" value="1"/>
</dbReference>
<dbReference type="GO" id="GO:0003824">
    <property type="term" value="F:catalytic activity"/>
    <property type="evidence" value="ECO:0007669"/>
    <property type="project" value="UniProtKB-ARBA"/>
</dbReference>
<dbReference type="PANTHER" id="PTHR46193">
    <property type="entry name" value="6-PHOSPHOGLUCONATE PHOSPHATASE"/>
    <property type="match status" value="1"/>
</dbReference>
<gene>
    <name evidence="6" type="ORF">SAMN04487910_2722</name>
</gene>
<dbReference type="STRING" id="1038014.SAMN04487910_2722"/>
<accession>A0A1H7QZ67</accession>
<dbReference type="NCBIfam" id="TIGR01509">
    <property type="entry name" value="HAD-SF-IA-v3"/>
    <property type="match status" value="1"/>
</dbReference>
<dbReference type="GO" id="GO:0046872">
    <property type="term" value="F:metal ion binding"/>
    <property type="evidence" value="ECO:0007669"/>
    <property type="project" value="UniProtKB-KW"/>
</dbReference>
<dbReference type="NCBIfam" id="NF008087">
    <property type="entry name" value="PRK10826.1"/>
    <property type="match status" value="1"/>
</dbReference>
<dbReference type="InterPro" id="IPR051600">
    <property type="entry name" value="Beta-PGM-like"/>
</dbReference>
<dbReference type="NCBIfam" id="TIGR01549">
    <property type="entry name" value="HAD-SF-IA-v1"/>
    <property type="match status" value="1"/>
</dbReference>
<protein>
    <submittedName>
        <fullName evidence="6">Sugar-phosphatase</fullName>
    </submittedName>
</protein>
<comment type="similarity">
    <text evidence="2">Belongs to the HAD-like hydrolase superfamily. CbbY/CbbZ/Gph/YieH family.</text>
</comment>
<dbReference type="EMBL" id="FOAB01000004">
    <property type="protein sequence ID" value="SEL52607.1"/>
    <property type="molecule type" value="Genomic_DNA"/>
</dbReference>
<dbReference type="SFLD" id="SFLDG01135">
    <property type="entry name" value="C1.5.6:_HAD__Beta-PGM__Phospha"/>
    <property type="match status" value="1"/>
</dbReference>
<proteinExistence type="inferred from homology"/>
<dbReference type="InterPro" id="IPR023198">
    <property type="entry name" value="PGP-like_dom2"/>
</dbReference>
<name>A0A1H7QZ67_AQUAM</name>
<keyword evidence="7" id="KW-1185">Reference proteome</keyword>
<dbReference type="PRINTS" id="PR00413">
    <property type="entry name" value="HADHALOGNASE"/>
</dbReference>
<dbReference type="SFLD" id="SFLDS00003">
    <property type="entry name" value="Haloacid_Dehalogenase"/>
    <property type="match status" value="1"/>
</dbReference>
<evidence type="ECO:0000256" key="4">
    <source>
        <dbReference type="ARBA" id="ARBA00022842"/>
    </source>
</evidence>
<keyword evidence="4" id="KW-0460">Magnesium</keyword>
<dbReference type="PANTHER" id="PTHR46193:SF18">
    <property type="entry name" value="HEXITOL PHOSPHATASE B"/>
    <property type="match status" value="1"/>
</dbReference>
<evidence type="ECO:0000313" key="7">
    <source>
        <dbReference type="Proteomes" id="UP000198521"/>
    </source>
</evidence>
<evidence type="ECO:0000313" key="6">
    <source>
        <dbReference type="EMBL" id="SEL52607.1"/>
    </source>
</evidence>
<dbReference type="RefSeq" id="WP_091409353.1">
    <property type="nucleotide sequence ID" value="NZ_FOAB01000004.1"/>
</dbReference>
<reference evidence="6 7" key="1">
    <citation type="submission" date="2016-10" db="EMBL/GenBank/DDBJ databases">
        <authorList>
            <person name="de Groot N.N."/>
        </authorList>
    </citation>
    <scope>NUCLEOTIDE SEQUENCE [LARGE SCALE GENOMIC DNA]</scope>
    <source>
        <strain evidence="6 7">DSM 25232</strain>
    </source>
</reference>
<keyword evidence="5" id="KW-0119">Carbohydrate metabolism</keyword>
<dbReference type="Proteomes" id="UP000198521">
    <property type="component" value="Unassembled WGS sequence"/>
</dbReference>
<dbReference type="Pfam" id="PF13419">
    <property type="entry name" value="HAD_2"/>
    <property type="match status" value="1"/>
</dbReference>
<sequence length="217" mass="24601">MNLSNKKAVIFDMDGVIVDSEKLWKKAEYETFTSLGVKVTEEHSEITKSMTTYEVTKFWYNKFPWKGKDLNTVEQMVISKVISLIETENCEIFGVKSFIEKLKIKNYKIGLATNSPNKIIPIVLNKINILHLFDAISSAEFEEKGKPDPGVYFTTAKKLHIKPENCLVVEDSHSGMLAGKKAGMTVIAFTNGNNKLNFELADYKINCFEKEGMKLLN</sequence>
<dbReference type="OrthoDB" id="9797743at2"/>
<dbReference type="InterPro" id="IPR006439">
    <property type="entry name" value="HAD-SF_hydro_IA"/>
</dbReference>
<dbReference type="InterPro" id="IPR036412">
    <property type="entry name" value="HAD-like_sf"/>
</dbReference>
<organism evidence="6 7">
    <name type="scientific">Aquimarina amphilecti</name>
    <dbReference type="NCBI Taxonomy" id="1038014"/>
    <lineage>
        <taxon>Bacteria</taxon>
        <taxon>Pseudomonadati</taxon>
        <taxon>Bacteroidota</taxon>
        <taxon>Flavobacteriia</taxon>
        <taxon>Flavobacteriales</taxon>
        <taxon>Flavobacteriaceae</taxon>
        <taxon>Aquimarina</taxon>
    </lineage>
</organism>
<evidence type="ECO:0000256" key="5">
    <source>
        <dbReference type="ARBA" id="ARBA00023277"/>
    </source>
</evidence>
<dbReference type="Gene3D" id="3.40.50.1000">
    <property type="entry name" value="HAD superfamily/HAD-like"/>
    <property type="match status" value="1"/>
</dbReference>
<evidence type="ECO:0000256" key="1">
    <source>
        <dbReference type="ARBA" id="ARBA00001946"/>
    </source>
</evidence>
<evidence type="ECO:0000256" key="2">
    <source>
        <dbReference type="ARBA" id="ARBA00006171"/>
    </source>
</evidence>
<dbReference type="SUPFAM" id="SSF56784">
    <property type="entry name" value="HAD-like"/>
    <property type="match status" value="1"/>
</dbReference>
<keyword evidence="3" id="KW-0479">Metal-binding</keyword>